<proteinExistence type="predicted"/>
<dbReference type="OrthoDB" id="5908274at2759"/>
<reference evidence="4" key="1">
    <citation type="submission" date="2011-07" db="EMBL/GenBank/DDBJ databases">
        <authorList>
            <consortium name="Caenorhabditis brenneri Sequencing and Analysis Consortium"/>
            <person name="Wilson R.K."/>
        </authorList>
    </citation>
    <scope>NUCLEOTIDE SEQUENCE [LARGE SCALE GENOMIC DNA]</scope>
    <source>
        <strain evidence="4">PB2801</strain>
    </source>
</reference>
<feature type="signal peptide" evidence="1">
    <location>
        <begin position="1"/>
        <end position="22"/>
    </location>
</feature>
<feature type="chain" id="PRO_5003404719" description="F-box domain-containing protein" evidence="1">
    <location>
        <begin position="23"/>
        <end position="353"/>
    </location>
</feature>
<name>G0NCI8_CAEBE</name>
<organism evidence="4">
    <name type="scientific">Caenorhabditis brenneri</name>
    <name type="common">Nematode worm</name>
    <dbReference type="NCBI Taxonomy" id="135651"/>
    <lineage>
        <taxon>Eukaryota</taxon>
        <taxon>Metazoa</taxon>
        <taxon>Ecdysozoa</taxon>
        <taxon>Nematoda</taxon>
        <taxon>Chromadorea</taxon>
        <taxon>Rhabditida</taxon>
        <taxon>Rhabditina</taxon>
        <taxon>Rhabditomorpha</taxon>
        <taxon>Rhabditoidea</taxon>
        <taxon>Rhabditidae</taxon>
        <taxon>Peloderinae</taxon>
        <taxon>Caenorhabditis</taxon>
    </lineage>
</organism>
<dbReference type="AlphaFoldDB" id="G0NCI8"/>
<protein>
    <recommendedName>
        <fullName evidence="2">F-box domain-containing protein</fullName>
    </recommendedName>
</protein>
<dbReference type="PANTHER" id="PTHR21503:SF8">
    <property type="entry name" value="F-BOX ASSOCIATED DOMAIN-CONTAINING PROTEIN-RELATED"/>
    <property type="match status" value="1"/>
</dbReference>
<feature type="domain" description="F-box" evidence="2">
    <location>
        <begin position="38"/>
        <end position="87"/>
    </location>
</feature>
<dbReference type="PROSITE" id="PS50181">
    <property type="entry name" value="FBOX"/>
    <property type="match status" value="1"/>
</dbReference>
<keyword evidence="1" id="KW-0732">Signal</keyword>
<dbReference type="Proteomes" id="UP000008068">
    <property type="component" value="Unassembled WGS sequence"/>
</dbReference>
<accession>G0NCI8</accession>
<evidence type="ECO:0000313" key="4">
    <source>
        <dbReference type="Proteomes" id="UP000008068"/>
    </source>
</evidence>
<sequence>MDDQLFLLLSVTLSFLAPSAVAFLEYFQSHLNSTKKSSFKLLKLPWLAFQEVLKSMDHSDIFMLSLCSKNTLNILKFRKTKVNWLCYRDYQNELSVYSRQSFDTKDLVFFARTIPNCHRSVGENRLKVVRLGGTNVQCLWEKFGINSTSVFKKVFERVNFHSFKDYGIECIDTNRAVVQQAVENYIHEIFTVKCIELEVTAKDYLKKHYRNISGVTDLTLSDVKIETKDLEEMLEMHPNLKSIRIDRYLSGPLSVDSRIFNIDNVLLYQYFRSAPFFWQNFKGRYLAIGRGVYNEWDVFEFVRSWISGTKYPHLKLLVVTKEGRRLNFQWILNQLRASTKEWNRPPIHEYWSR</sequence>
<gene>
    <name evidence="3" type="ORF">CAEBREN_23952</name>
</gene>
<dbReference type="InParanoid" id="G0NCI8"/>
<dbReference type="PANTHER" id="PTHR21503">
    <property type="entry name" value="F-BOX-CONTAINING HYPOTHETICAL PROTEIN C.ELEGANS"/>
    <property type="match status" value="1"/>
</dbReference>
<dbReference type="InterPro" id="IPR001810">
    <property type="entry name" value="F-box_dom"/>
</dbReference>
<dbReference type="Pfam" id="PF00646">
    <property type="entry name" value="F-box"/>
    <property type="match status" value="1"/>
</dbReference>
<keyword evidence="4" id="KW-1185">Reference proteome</keyword>
<evidence type="ECO:0000256" key="1">
    <source>
        <dbReference type="SAM" id="SignalP"/>
    </source>
</evidence>
<dbReference type="HOGENOM" id="CLU_785792_0_0_1"/>
<evidence type="ECO:0000313" key="3">
    <source>
        <dbReference type="EMBL" id="EGT57470.1"/>
    </source>
</evidence>
<dbReference type="EMBL" id="GL379862">
    <property type="protein sequence ID" value="EGT57470.1"/>
    <property type="molecule type" value="Genomic_DNA"/>
</dbReference>
<evidence type="ECO:0000259" key="2">
    <source>
        <dbReference type="PROSITE" id="PS50181"/>
    </source>
</evidence>